<name>H3NPB9_9FIRM</name>
<dbReference type="RefSeq" id="WP_005398695.1">
    <property type="nucleotide sequence ID" value="NZ_JH601088.1"/>
</dbReference>
<accession>H3NPB9</accession>
<keyword evidence="3" id="KW-1185">Reference proteome</keyword>
<dbReference type="AlphaFoldDB" id="H3NPB9"/>
<evidence type="ECO:0000313" key="2">
    <source>
        <dbReference type="EMBL" id="EHR33432.1"/>
    </source>
</evidence>
<dbReference type="Proteomes" id="UP000004191">
    <property type="component" value="Unassembled WGS sequence"/>
</dbReference>
<dbReference type="STRING" id="883114.HMPREF9709_01180"/>
<evidence type="ECO:0000313" key="3">
    <source>
        <dbReference type="Proteomes" id="UP000004191"/>
    </source>
</evidence>
<comment type="caution">
    <text evidence="2">The sequence shown here is derived from an EMBL/GenBank/DDBJ whole genome shotgun (WGS) entry which is preliminary data.</text>
</comment>
<dbReference type="EMBL" id="AGEI01000023">
    <property type="protein sequence ID" value="EHR33432.1"/>
    <property type="molecule type" value="Genomic_DNA"/>
</dbReference>
<gene>
    <name evidence="2" type="ORF">HMPREF9709_01180</name>
</gene>
<protein>
    <submittedName>
        <fullName evidence="2">Uncharacterized protein</fullName>
    </submittedName>
</protein>
<reference evidence="2 3" key="1">
    <citation type="submission" date="2012-01" db="EMBL/GenBank/DDBJ databases">
        <title>The Genome Sequence of Helcococcus kunzii ATCC 51366.</title>
        <authorList>
            <consortium name="The Broad Institute Genome Sequencing Platform"/>
            <person name="Earl A."/>
            <person name="Ward D."/>
            <person name="Feldgarden M."/>
            <person name="Gevers D."/>
            <person name="Huys G."/>
            <person name="Young S.K."/>
            <person name="Zeng Q."/>
            <person name="Gargeya S."/>
            <person name="Fitzgerald M."/>
            <person name="Haas B."/>
            <person name="Abouelleil A."/>
            <person name="Alvarado L."/>
            <person name="Arachchi H.M."/>
            <person name="Berlin A."/>
            <person name="Chapman S.B."/>
            <person name="Gearin G."/>
            <person name="Goldberg J."/>
            <person name="Griggs A."/>
            <person name="Gujja S."/>
            <person name="Hansen M."/>
            <person name="Heiman D."/>
            <person name="Howarth C."/>
            <person name="Larimer J."/>
            <person name="Lui A."/>
            <person name="MacDonald P.J.P."/>
            <person name="McCowen C."/>
            <person name="Montmayeur A."/>
            <person name="Murphy C."/>
            <person name="Neiman D."/>
            <person name="Pearson M."/>
            <person name="Priest M."/>
            <person name="Roberts A."/>
            <person name="Saif S."/>
            <person name="Shea T."/>
            <person name="Sisk P."/>
            <person name="Stolte C."/>
            <person name="Sykes S."/>
            <person name="Wortman J."/>
            <person name="Nusbaum C."/>
            <person name="Birren B."/>
        </authorList>
    </citation>
    <scope>NUCLEOTIDE SEQUENCE [LARGE SCALE GENOMIC DNA]</scope>
    <source>
        <strain evidence="2 3">ATCC 51366</strain>
    </source>
</reference>
<organism evidence="2 3">
    <name type="scientific">Helcococcus kunzii ATCC 51366</name>
    <dbReference type="NCBI Taxonomy" id="883114"/>
    <lineage>
        <taxon>Bacteria</taxon>
        <taxon>Bacillati</taxon>
        <taxon>Bacillota</taxon>
        <taxon>Tissierellia</taxon>
        <taxon>Tissierellales</taxon>
        <taxon>Peptoniphilaceae</taxon>
        <taxon>Helcococcus</taxon>
    </lineage>
</organism>
<keyword evidence="1" id="KW-0175">Coiled coil</keyword>
<sequence>MEVIESRIKELNDRIKQLKEEEVTHKQNLEKLKTQQYLEDMKLIPIAQEIDEILGELKELNITKSTFERLNK</sequence>
<proteinExistence type="predicted"/>
<dbReference type="GeneID" id="96999165"/>
<evidence type="ECO:0000256" key="1">
    <source>
        <dbReference type="SAM" id="Coils"/>
    </source>
</evidence>
<feature type="coiled-coil region" evidence="1">
    <location>
        <begin position="1"/>
        <end position="35"/>
    </location>
</feature>
<dbReference type="HOGENOM" id="CLU_2716863_0_0_9"/>